<comment type="caution">
    <text evidence="4">The sequence shown here is derived from an EMBL/GenBank/DDBJ whole genome shotgun (WGS) entry which is preliminary data.</text>
</comment>
<dbReference type="Pfam" id="PF03972">
    <property type="entry name" value="MmgE_PrpD_N"/>
    <property type="match status" value="1"/>
</dbReference>
<dbReference type="EMBL" id="JACIDX010000015">
    <property type="protein sequence ID" value="MBB3956719.1"/>
    <property type="molecule type" value="Genomic_DNA"/>
</dbReference>
<feature type="domain" description="MmgE/PrpD C-terminal" evidence="3">
    <location>
        <begin position="272"/>
        <end position="420"/>
    </location>
</feature>
<dbReference type="InterPro" id="IPR045336">
    <property type="entry name" value="MmgE_PrpD_N"/>
</dbReference>
<protein>
    <submittedName>
        <fullName evidence="4">2-methylcitrate dehydratase PrpD</fullName>
    </submittedName>
</protein>
<sequence length="449" mass="46720">MSCDKGLSDRLSAFVADCRFDDLPPATVRSARWVLLDALGVMLGASGMAGEVAPFVRVAAGDGPCRILGMGMSATAPMAALANGAMAHALDYEDALDGAPIHPNASLVPTLLALAQAEGGVDGRRFLTALVVGCDVGCRMAMALRQRMEVGGWYPPPILAGFGAVAGAASLLGLSERQVRDAFSLMLCQNVMPGEIKHSQGTVIRAVREGFPAQAAVLSALLAREGVAGFEEPLEGKGGFYALYAGGRYDTGDLLDGLGQGFWIEALTFKRWPSCRGTHAMIEMARAMQVAPQDIARIEVGVDAIQTMLCEPLARKQAPATAIDAKFSIPFTLALALVRGDVGLDDFDAASLADPAVLAMAAKVAPHVLEDADWHGAGGHLTLHLHDARSISAQQEDALGCPARPLGQEALVAKFIDGAARAKVPPADPQGLALAILSLENCPDVGALL</sequence>
<dbReference type="InterPro" id="IPR045337">
    <property type="entry name" value="MmgE_PrpD_C"/>
</dbReference>
<dbReference type="GO" id="GO:0016829">
    <property type="term" value="F:lyase activity"/>
    <property type="evidence" value="ECO:0007669"/>
    <property type="project" value="InterPro"/>
</dbReference>
<dbReference type="Gene3D" id="3.30.1330.120">
    <property type="entry name" value="2-methylcitrate dehydratase PrpD"/>
    <property type="match status" value="1"/>
</dbReference>
<dbReference type="PANTHER" id="PTHR16943">
    <property type="entry name" value="2-METHYLCITRATE DEHYDRATASE-RELATED"/>
    <property type="match status" value="1"/>
</dbReference>
<dbReference type="Gene3D" id="1.10.4100.10">
    <property type="entry name" value="2-methylcitrate dehydratase PrpD"/>
    <property type="match status" value="1"/>
</dbReference>
<organism evidence="4 5">
    <name type="scientific">Novosphingobium sediminicola</name>
    <dbReference type="NCBI Taxonomy" id="563162"/>
    <lineage>
        <taxon>Bacteria</taxon>
        <taxon>Pseudomonadati</taxon>
        <taxon>Pseudomonadota</taxon>
        <taxon>Alphaproteobacteria</taxon>
        <taxon>Sphingomonadales</taxon>
        <taxon>Sphingomonadaceae</taxon>
        <taxon>Novosphingobium</taxon>
    </lineage>
</organism>
<dbReference type="Pfam" id="PF19305">
    <property type="entry name" value="MmgE_PrpD_C"/>
    <property type="match status" value="1"/>
</dbReference>
<keyword evidence="5" id="KW-1185">Reference proteome</keyword>
<proteinExistence type="inferred from homology"/>
<dbReference type="SUPFAM" id="SSF103378">
    <property type="entry name" value="2-methylcitrate dehydratase PrpD"/>
    <property type="match status" value="1"/>
</dbReference>
<dbReference type="InterPro" id="IPR005656">
    <property type="entry name" value="MmgE_PrpD"/>
</dbReference>
<dbReference type="InterPro" id="IPR042183">
    <property type="entry name" value="MmgE/PrpD_sf_1"/>
</dbReference>
<dbReference type="RefSeq" id="WP_183627574.1">
    <property type="nucleotide sequence ID" value="NZ_JACIDX010000015.1"/>
</dbReference>
<evidence type="ECO:0000313" key="4">
    <source>
        <dbReference type="EMBL" id="MBB3956719.1"/>
    </source>
</evidence>
<dbReference type="AlphaFoldDB" id="A0A7W6CLA6"/>
<evidence type="ECO:0000259" key="2">
    <source>
        <dbReference type="Pfam" id="PF03972"/>
    </source>
</evidence>
<evidence type="ECO:0000256" key="1">
    <source>
        <dbReference type="ARBA" id="ARBA00006174"/>
    </source>
</evidence>
<accession>A0A7W6CLA6</accession>
<dbReference type="InterPro" id="IPR042188">
    <property type="entry name" value="MmgE/PrpD_sf_2"/>
</dbReference>
<gene>
    <name evidence="4" type="ORF">GGR38_003685</name>
</gene>
<reference evidence="4 5" key="1">
    <citation type="submission" date="2020-08" db="EMBL/GenBank/DDBJ databases">
        <title>Genomic Encyclopedia of Type Strains, Phase IV (KMG-IV): sequencing the most valuable type-strain genomes for metagenomic binning, comparative biology and taxonomic classification.</title>
        <authorList>
            <person name="Goeker M."/>
        </authorList>
    </citation>
    <scope>NUCLEOTIDE SEQUENCE [LARGE SCALE GENOMIC DNA]</scope>
    <source>
        <strain evidence="4 5">DSM 27057</strain>
    </source>
</reference>
<dbReference type="PANTHER" id="PTHR16943:SF8">
    <property type="entry name" value="2-METHYLCITRATE DEHYDRATASE"/>
    <property type="match status" value="1"/>
</dbReference>
<name>A0A7W6CLA6_9SPHN</name>
<evidence type="ECO:0000313" key="5">
    <source>
        <dbReference type="Proteomes" id="UP000548867"/>
    </source>
</evidence>
<dbReference type="Proteomes" id="UP000548867">
    <property type="component" value="Unassembled WGS sequence"/>
</dbReference>
<evidence type="ECO:0000259" key="3">
    <source>
        <dbReference type="Pfam" id="PF19305"/>
    </source>
</evidence>
<dbReference type="InterPro" id="IPR036148">
    <property type="entry name" value="MmgE/PrpD_sf"/>
</dbReference>
<comment type="similarity">
    <text evidence="1">Belongs to the PrpD family.</text>
</comment>
<feature type="domain" description="MmgE/PrpD N-terminal" evidence="2">
    <location>
        <begin position="10"/>
        <end position="247"/>
    </location>
</feature>